<dbReference type="SUPFAM" id="SSF159800">
    <property type="entry name" value="PrpR receptor domain-like"/>
    <property type="match status" value="1"/>
</dbReference>
<dbReference type="InterPro" id="IPR002078">
    <property type="entry name" value="Sigma_54_int"/>
</dbReference>
<evidence type="ECO:0000256" key="4">
    <source>
        <dbReference type="ARBA" id="ARBA00023163"/>
    </source>
</evidence>
<comment type="caution">
    <text evidence="6">The sequence shown here is derived from an EMBL/GenBank/DDBJ whole genome shotgun (WGS) entry which is preliminary data.</text>
</comment>
<reference evidence="6" key="2">
    <citation type="journal article" date="2021" name="PeerJ">
        <title>Extensive microbial diversity within the chicken gut microbiome revealed by metagenomics and culture.</title>
        <authorList>
            <person name="Gilroy R."/>
            <person name="Ravi A."/>
            <person name="Getino M."/>
            <person name="Pursley I."/>
            <person name="Horton D.L."/>
            <person name="Alikhan N.F."/>
            <person name="Baker D."/>
            <person name="Gharbi K."/>
            <person name="Hall N."/>
            <person name="Watson M."/>
            <person name="Adriaenssens E.M."/>
            <person name="Foster-Nyarko E."/>
            <person name="Jarju S."/>
            <person name="Secka A."/>
            <person name="Antonio M."/>
            <person name="Oren A."/>
            <person name="Chaudhuri R.R."/>
            <person name="La Ragione R."/>
            <person name="Hildebrand F."/>
            <person name="Pallen M.J."/>
        </authorList>
    </citation>
    <scope>NUCLEOTIDE SEQUENCE</scope>
    <source>
        <strain evidence="6">ChiHile30-977</strain>
    </source>
</reference>
<keyword evidence="4" id="KW-0804">Transcription</keyword>
<evidence type="ECO:0000256" key="3">
    <source>
        <dbReference type="ARBA" id="ARBA00023015"/>
    </source>
</evidence>
<keyword evidence="3" id="KW-0805">Transcription regulation</keyword>
<gene>
    <name evidence="6" type="ORF">IAA66_06545</name>
</gene>
<dbReference type="Pfam" id="PF00158">
    <property type="entry name" value="Sigma54_activat"/>
    <property type="match status" value="1"/>
</dbReference>
<dbReference type="SUPFAM" id="SSF52540">
    <property type="entry name" value="P-loop containing nucleoside triphosphate hydrolases"/>
    <property type="match status" value="1"/>
</dbReference>
<dbReference type="Proteomes" id="UP000886819">
    <property type="component" value="Unassembled WGS sequence"/>
</dbReference>
<dbReference type="PANTHER" id="PTHR32071">
    <property type="entry name" value="TRANSCRIPTIONAL REGULATORY PROTEIN"/>
    <property type="match status" value="1"/>
</dbReference>
<dbReference type="Pfam" id="PF25601">
    <property type="entry name" value="AAA_lid_14"/>
    <property type="match status" value="1"/>
</dbReference>
<reference evidence="6" key="1">
    <citation type="submission" date="2020-10" db="EMBL/GenBank/DDBJ databases">
        <authorList>
            <person name="Gilroy R."/>
        </authorList>
    </citation>
    <scope>NUCLEOTIDE SEQUENCE</scope>
    <source>
        <strain evidence="6">ChiHile30-977</strain>
    </source>
</reference>
<dbReference type="GO" id="GO:0043565">
    <property type="term" value="F:sequence-specific DNA binding"/>
    <property type="evidence" value="ECO:0007669"/>
    <property type="project" value="InterPro"/>
</dbReference>
<dbReference type="GO" id="GO:0005524">
    <property type="term" value="F:ATP binding"/>
    <property type="evidence" value="ECO:0007669"/>
    <property type="project" value="UniProtKB-KW"/>
</dbReference>
<name>A0A9D0YWH2_9FIRM</name>
<dbReference type="Gene3D" id="3.40.50.300">
    <property type="entry name" value="P-loop containing nucleotide triphosphate hydrolases"/>
    <property type="match status" value="1"/>
</dbReference>
<dbReference type="Gene3D" id="1.10.10.60">
    <property type="entry name" value="Homeodomain-like"/>
    <property type="match status" value="1"/>
</dbReference>
<accession>A0A9D0YWH2</accession>
<dbReference type="Pfam" id="PF02954">
    <property type="entry name" value="HTH_8"/>
    <property type="match status" value="1"/>
</dbReference>
<dbReference type="InterPro" id="IPR002197">
    <property type="entry name" value="HTH_Fis"/>
</dbReference>
<evidence type="ECO:0000256" key="1">
    <source>
        <dbReference type="ARBA" id="ARBA00022741"/>
    </source>
</evidence>
<dbReference type="InterPro" id="IPR058031">
    <property type="entry name" value="AAA_lid_NorR"/>
</dbReference>
<dbReference type="InterPro" id="IPR027417">
    <property type="entry name" value="P-loop_NTPase"/>
</dbReference>
<keyword evidence="2" id="KW-0067">ATP-binding</keyword>
<organism evidence="6 7">
    <name type="scientific">Candidatus Avichristensenella intestinipullorum</name>
    <dbReference type="NCBI Taxonomy" id="2840693"/>
    <lineage>
        <taxon>Bacteria</taxon>
        <taxon>Bacillati</taxon>
        <taxon>Bacillota</taxon>
        <taxon>Clostridia</taxon>
        <taxon>Candidatus Avichristensenella</taxon>
    </lineage>
</organism>
<protein>
    <submittedName>
        <fullName evidence="6">PrpR N-terminal domain-containing protein</fullName>
    </submittedName>
</protein>
<dbReference type="SUPFAM" id="SSF46689">
    <property type="entry name" value="Homeodomain-like"/>
    <property type="match status" value="1"/>
</dbReference>
<dbReference type="PRINTS" id="PR01590">
    <property type="entry name" value="HTHFIS"/>
</dbReference>
<proteinExistence type="predicted"/>
<evidence type="ECO:0000256" key="2">
    <source>
        <dbReference type="ARBA" id="ARBA00022840"/>
    </source>
</evidence>
<evidence type="ECO:0000313" key="7">
    <source>
        <dbReference type="Proteomes" id="UP000886819"/>
    </source>
</evidence>
<evidence type="ECO:0000313" key="6">
    <source>
        <dbReference type="EMBL" id="HIQ63233.1"/>
    </source>
</evidence>
<dbReference type="EMBL" id="DVFI01000095">
    <property type="protein sequence ID" value="HIQ63233.1"/>
    <property type="molecule type" value="Genomic_DNA"/>
</dbReference>
<feature type="domain" description="Sigma-54 factor interaction" evidence="5">
    <location>
        <begin position="315"/>
        <end position="511"/>
    </location>
</feature>
<dbReference type="Pfam" id="PF06506">
    <property type="entry name" value="PrpR_N"/>
    <property type="match status" value="1"/>
</dbReference>
<dbReference type="AlphaFoldDB" id="A0A9D0YWH2"/>
<dbReference type="GO" id="GO:0006355">
    <property type="term" value="P:regulation of DNA-templated transcription"/>
    <property type="evidence" value="ECO:0007669"/>
    <property type="project" value="InterPro"/>
</dbReference>
<dbReference type="Gene3D" id="3.40.50.10660">
    <property type="entry name" value="PrpR receptor domain-like"/>
    <property type="match status" value="1"/>
</dbReference>
<dbReference type="GO" id="GO:0000156">
    <property type="term" value="F:phosphorelay response regulator activity"/>
    <property type="evidence" value="ECO:0007669"/>
    <property type="project" value="InterPro"/>
</dbReference>
<dbReference type="InterPro" id="IPR009057">
    <property type="entry name" value="Homeodomain-like_sf"/>
</dbReference>
<dbReference type="Gene3D" id="3.40.50.2300">
    <property type="match status" value="1"/>
</dbReference>
<evidence type="ECO:0000259" key="5">
    <source>
        <dbReference type="PROSITE" id="PS50045"/>
    </source>
</evidence>
<sequence>MKRTRVLGIAPYEGMRNLMVQLAEKMEDVCLTSFVGDLEHGASIAAQYSAEDFDVILSRGGTAELIRQKTDLPVVDIELSVYDILRSIRLAESSGNRFAIVGFPAITRNVSFLCDALRCQIDYYTIHDEAEARAALARLSTQGCNMVLCDMITNSLAQEYGIPAILIISGSESVEAALRQAVSISRVFRPMQDRAALLHALLCGYAEPLTVLDESGAVVYNTVEERLPVEVDRRMRTLVSGVLAEGGKRSNLTLGARQYQLSGRALLHDGARYAVFRVRESSVHPHLEKSGIRFLDKEEAFDLFFNSFYGVTQPSMLKLYERYAESDAPVMIVGEKGTGKNQMARLLYGKSRYQNAPLCMVDCMQLRQKGWNYLMVNESTPLASSGITLCFLNADALEEAAFCQLFTALRDTQFAKRNRLMFRCTLEADGTLPPCYQRLLSWFGCMVLELSPLRAHKQEIPQLSSLYISLLNMRNATEIIGIEQEGLQLLEAYDWPENYDQFKRVLRDLVVTGDTPYIQASAIREALRRERAMYPESQAAPLAEALRGKTLEEISLLAIRQALVEEKGNQTAAANRLGISRTTLWRMLQKYEAEGANKTR</sequence>
<dbReference type="InterPro" id="IPR010524">
    <property type="entry name" value="Sig_transdc_resp-reg_PrpR_N"/>
</dbReference>
<keyword evidence="1" id="KW-0547">Nucleotide-binding</keyword>
<dbReference type="PROSITE" id="PS50045">
    <property type="entry name" value="SIGMA54_INTERACT_4"/>
    <property type="match status" value="1"/>
</dbReference>
<dbReference type="Gene3D" id="1.10.8.60">
    <property type="match status" value="1"/>
</dbReference>